<keyword evidence="2" id="KW-1185">Reference proteome</keyword>
<sequence>MALNRKIHHLPSDSQCSPANSTFIVTFEAEEHLKTVVLDAEYKDLVVEAIKDLGLNQGFNVAADEVSKFNSV</sequence>
<organism evidence="1 2">
    <name type="scientific">Mycena rosella</name>
    <name type="common">Pink bonnet</name>
    <name type="synonym">Agaricus rosellus</name>
    <dbReference type="NCBI Taxonomy" id="1033263"/>
    <lineage>
        <taxon>Eukaryota</taxon>
        <taxon>Fungi</taxon>
        <taxon>Dikarya</taxon>
        <taxon>Basidiomycota</taxon>
        <taxon>Agaricomycotina</taxon>
        <taxon>Agaricomycetes</taxon>
        <taxon>Agaricomycetidae</taxon>
        <taxon>Agaricales</taxon>
        <taxon>Marasmiineae</taxon>
        <taxon>Mycenaceae</taxon>
        <taxon>Mycena</taxon>
    </lineage>
</organism>
<dbReference type="AlphaFoldDB" id="A0AAD7CZA0"/>
<protein>
    <submittedName>
        <fullName evidence="1">Uncharacterized protein</fullName>
    </submittedName>
</protein>
<name>A0AAD7CZA0_MYCRO</name>
<gene>
    <name evidence="1" type="ORF">B0H17DRAFT_1210900</name>
</gene>
<proteinExistence type="predicted"/>
<comment type="caution">
    <text evidence="1">The sequence shown here is derived from an EMBL/GenBank/DDBJ whole genome shotgun (WGS) entry which is preliminary data.</text>
</comment>
<dbReference type="EMBL" id="JARKIE010000214">
    <property type="protein sequence ID" value="KAJ7665673.1"/>
    <property type="molecule type" value="Genomic_DNA"/>
</dbReference>
<reference evidence="1" key="1">
    <citation type="submission" date="2023-03" db="EMBL/GenBank/DDBJ databases">
        <title>Massive genome expansion in bonnet fungi (Mycena s.s.) driven by repeated elements and novel gene families across ecological guilds.</title>
        <authorList>
            <consortium name="Lawrence Berkeley National Laboratory"/>
            <person name="Harder C.B."/>
            <person name="Miyauchi S."/>
            <person name="Viragh M."/>
            <person name="Kuo A."/>
            <person name="Thoen E."/>
            <person name="Andreopoulos B."/>
            <person name="Lu D."/>
            <person name="Skrede I."/>
            <person name="Drula E."/>
            <person name="Henrissat B."/>
            <person name="Morin E."/>
            <person name="Kohler A."/>
            <person name="Barry K."/>
            <person name="LaButti K."/>
            <person name="Morin E."/>
            <person name="Salamov A."/>
            <person name="Lipzen A."/>
            <person name="Mereny Z."/>
            <person name="Hegedus B."/>
            <person name="Baldrian P."/>
            <person name="Stursova M."/>
            <person name="Weitz H."/>
            <person name="Taylor A."/>
            <person name="Grigoriev I.V."/>
            <person name="Nagy L.G."/>
            <person name="Martin F."/>
            <person name="Kauserud H."/>
        </authorList>
    </citation>
    <scope>NUCLEOTIDE SEQUENCE</scope>
    <source>
        <strain evidence="1">CBHHK067</strain>
    </source>
</reference>
<accession>A0AAD7CZA0</accession>
<dbReference type="Proteomes" id="UP001221757">
    <property type="component" value="Unassembled WGS sequence"/>
</dbReference>
<evidence type="ECO:0000313" key="1">
    <source>
        <dbReference type="EMBL" id="KAJ7665673.1"/>
    </source>
</evidence>
<evidence type="ECO:0000313" key="2">
    <source>
        <dbReference type="Proteomes" id="UP001221757"/>
    </source>
</evidence>